<accession>A0A150N6W9</accession>
<proteinExistence type="predicted"/>
<evidence type="ECO:0000313" key="1">
    <source>
        <dbReference type="EMBL" id="KYD32435.1"/>
    </source>
</evidence>
<evidence type="ECO:0000313" key="2">
    <source>
        <dbReference type="Proteomes" id="UP000075324"/>
    </source>
</evidence>
<organism evidence="1 2">
    <name type="scientific">Parageobacillus toebii</name>
    <dbReference type="NCBI Taxonomy" id="153151"/>
    <lineage>
        <taxon>Bacteria</taxon>
        <taxon>Bacillati</taxon>
        <taxon>Bacillota</taxon>
        <taxon>Bacilli</taxon>
        <taxon>Bacillales</taxon>
        <taxon>Anoxybacillaceae</taxon>
        <taxon>Parageobacillus</taxon>
    </lineage>
</organism>
<name>A0A150N6W9_9BACL</name>
<gene>
    <name evidence="1" type="ORF">B4110_0324</name>
</gene>
<reference evidence="1 2" key="1">
    <citation type="submission" date="2016-01" db="EMBL/GenBank/DDBJ databases">
        <title>Draft Genome Sequences of Seven Thermophilic Sporeformers Isolated from Foods.</title>
        <authorList>
            <person name="Berendsen E.M."/>
            <person name="Wells-Bennik M.H."/>
            <person name="Krawcyk A.O."/>
            <person name="De Jong A."/>
            <person name="Holsappel S."/>
            <person name="Eijlander R.T."/>
            <person name="Kuipers O.P."/>
        </authorList>
    </citation>
    <scope>NUCLEOTIDE SEQUENCE [LARGE SCALE GENOMIC DNA]</scope>
    <source>
        <strain evidence="1 2">B4110</strain>
    </source>
</reference>
<comment type="caution">
    <text evidence="1">The sequence shown here is derived from an EMBL/GenBank/DDBJ whole genome shotgun (WGS) entry which is preliminary data.</text>
</comment>
<sequence>MQSVDIFHQRRFYLTYEELKLMSLYYDTGEVGDVFILPMRN</sequence>
<dbReference type="AlphaFoldDB" id="A0A150N6W9"/>
<protein>
    <submittedName>
        <fullName evidence="1">Uncharacterized protein</fullName>
    </submittedName>
</protein>
<dbReference type="EMBL" id="LQYW01000013">
    <property type="protein sequence ID" value="KYD32435.1"/>
    <property type="molecule type" value="Genomic_DNA"/>
</dbReference>
<dbReference type="PATRIC" id="fig|153151.4.peg.427"/>
<dbReference type="Proteomes" id="UP000075324">
    <property type="component" value="Unassembled WGS sequence"/>
</dbReference>